<dbReference type="SUPFAM" id="SSF75632">
    <property type="entry name" value="Cullin homology domain"/>
    <property type="match status" value="2"/>
</dbReference>
<feature type="domain" description="Cullin family profile" evidence="4">
    <location>
        <begin position="325"/>
        <end position="584"/>
    </location>
</feature>
<evidence type="ECO:0000256" key="1">
    <source>
        <dbReference type="ARBA" id="ARBA00006019"/>
    </source>
</evidence>
<dbReference type="InterPro" id="IPR016158">
    <property type="entry name" value="Cullin_homology"/>
</dbReference>
<dbReference type="InterPro" id="IPR001373">
    <property type="entry name" value="Cullin_N"/>
</dbReference>
<dbReference type="InterPro" id="IPR059120">
    <property type="entry name" value="Cullin-like_AB"/>
</dbReference>
<name>A0ABQ7VYA7_SOLTU</name>
<dbReference type="PANTHER" id="PTHR11932">
    <property type="entry name" value="CULLIN"/>
    <property type="match status" value="1"/>
</dbReference>
<protein>
    <recommendedName>
        <fullName evidence="4">Cullin family profile domain-containing protein</fullName>
    </recommendedName>
</protein>
<evidence type="ECO:0000313" key="6">
    <source>
        <dbReference type="Proteomes" id="UP000826656"/>
    </source>
</evidence>
<dbReference type="Pfam" id="PF00888">
    <property type="entry name" value="Cullin"/>
    <property type="match status" value="1"/>
</dbReference>
<organism evidence="5 6">
    <name type="scientific">Solanum tuberosum</name>
    <name type="common">Potato</name>
    <dbReference type="NCBI Taxonomy" id="4113"/>
    <lineage>
        <taxon>Eukaryota</taxon>
        <taxon>Viridiplantae</taxon>
        <taxon>Streptophyta</taxon>
        <taxon>Embryophyta</taxon>
        <taxon>Tracheophyta</taxon>
        <taxon>Spermatophyta</taxon>
        <taxon>Magnoliopsida</taxon>
        <taxon>eudicotyledons</taxon>
        <taxon>Gunneridae</taxon>
        <taxon>Pentapetalae</taxon>
        <taxon>asterids</taxon>
        <taxon>lamiids</taxon>
        <taxon>Solanales</taxon>
        <taxon>Solanaceae</taxon>
        <taxon>Solanoideae</taxon>
        <taxon>Solaneae</taxon>
        <taxon>Solanum</taxon>
    </lineage>
</organism>
<evidence type="ECO:0000313" key="5">
    <source>
        <dbReference type="EMBL" id="KAH0772755.1"/>
    </source>
</evidence>
<evidence type="ECO:0000259" key="4">
    <source>
        <dbReference type="PROSITE" id="PS50069"/>
    </source>
</evidence>
<proteinExistence type="inferred from homology"/>
<keyword evidence="6" id="KW-1185">Reference proteome</keyword>
<dbReference type="EMBL" id="JAIVGD010000005">
    <property type="protein sequence ID" value="KAH0772755.1"/>
    <property type="molecule type" value="Genomic_DNA"/>
</dbReference>
<sequence>MTWRVITSTIYNMCTQRYPHDYSQQLYEKYKEAFEEYINSTVLSSLREKHNEFMLRELMKRWEYHKSLPSLKEVGLTCFRGLVYQELKSKARDAVIALIDQEREGEQIDRALLKNVLGIFVEIGMGEMEFYENDFEDAMLKDTAAYYSRKASNWIVEDSCPDYMLKAEECLKKEKDRVSHYLHSSSETKLLEKVQNELLVVYTNQLLEKEHSGCRVLLRDDKVEDLSRMYRLFHRIPKGLEPVANMFKQHVTEGMVLVQQAEDSASNKAESSSGSQEQVFVRKVIELDDKYMAYVIDGFANNSLFHKVLKEEFEVFCNKFFAGCSSAELLASYCDNILKKGGSEKLSDDAIEETLDKVVKCLAFFSDKDLFAEFYRKKLSQRLLVDKSANDDHERLILTKLKQQYGGQFTSKMERMVRRVYSTTNFIFPSFKLSCQHLLFEITKPVTDLTLAKENQSHFQEYLSNNSAANPGIDLTVRVLTTVFWPSYKSSDLSLPVEMVKCVEVFKEFYQMKTKHRKLTWIYSLDTCNINGKFESKTIELIVGTYQAAALLLFNASDRLSYSDIKSQLNLADDDLIRLLQSLSCAKYKILTKETSNRTVSSTDHFEFNSKFTDKMRRIRIPLPPVDERKKVVEDVYKWYREELPETFCHLQYISSSLRNV</sequence>
<dbReference type="SMART" id="SM00182">
    <property type="entry name" value="CULLIN"/>
    <property type="match status" value="1"/>
</dbReference>
<gene>
    <name evidence="5" type="ORF">KY290_009892</name>
</gene>
<evidence type="ECO:0000256" key="2">
    <source>
        <dbReference type="PROSITE-ProRule" id="PRU00330"/>
    </source>
</evidence>
<comment type="similarity">
    <text evidence="1 2 3">Belongs to the cullin family.</text>
</comment>
<dbReference type="PROSITE" id="PS50069">
    <property type="entry name" value="CULLIN_2"/>
    <property type="match status" value="1"/>
</dbReference>
<dbReference type="InterPro" id="IPR036317">
    <property type="entry name" value="Cullin_homology_sf"/>
</dbReference>
<dbReference type="InterPro" id="IPR045093">
    <property type="entry name" value="Cullin"/>
</dbReference>
<accession>A0ABQ7VYA7</accession>
<evidence type="ECO:0000256" key="3">
    <source>
        <dbReference type="RuleBase" id="RU003829"/>
    </source>
</evidence>
<comment type="caution">
    <text evidence="5">The sequence shown here is derived from an EMBL/GenBank/DDBJ whole genome shotgun (WGS) entry which is preliminary data.</text>
</comment>
<dbReference type="Gene3D" id="1.20.1310.10">
    <property type="entry name" value="Cullin Repeats"/>
    <property type="match status" value="4"/>
</dbReference>
<dbReference type="Gene3D" id="3.30.230.130">
    <property type="entry name" value="Cullin, Chain C, Domain 2"/>
    <property type="match status" value="1"/>
</dbReference>
<dbReference type="Pfam" id="PF26557">
    <property type="entry name" value="Cullin_AB"/>
    <property type="match status" value="1"/>
</dbReference>
<dbReference type="InterPro" id="IPR016159">
    <property type="entry name" value="Cullin_repeat-like_dom_sf"/>
</dbReference>
<dbReference type="SUPFAM" id="SSF74788">
    <property type="entry name" value="Cullin repeat-like"/>
    <property type="match status" value="1"/>
</dbReference>
<dbReference type="Proteomes" id="UP000826656">
    <property type="component" value="Unassembled WGS sequence"/>
</dbReference>
<reference evidence="5 6" key="1">
    <citation type="journal article" date="2021" name="bioRxiv">
        <title>Chromosome-scale and haplotype-resolved genome assembly of a tetraploid potato cultivar.</title>
        <authorList>
            <person name="Sun H."/>
            <person name="Jiao W.-B."/>
            <person name="Krause K."/>
            <person name="Campoy J.A."/>
            <person name="Goel M."/>
            <person name="Folz-Donahue K."/>
            <person name="Kukat C."/>
            <person name="Huettel B."/>
            <person name="Schneeberger K."/>
        </authorList>
    </citation>
    <scope>NUCLEOTIDE SEQUENCE [LARGE SCALE GENOMIC DNA]</scope>
    <source>
        <strain evidence="5">SolTubOtavaFocal</strain>
        <tissue evidence="5">Leaves</tissue>
    </source>
</reference>